<organism evidence="1 2">
    <name type="scientific">Panagrolaimus sp. ES5</name>
    <dbReference type="NCBI Taxonomy" id="591445"/>
    <lineage>
        <taxon>Eukaryota</taxon>
        <taxon>Metazoa</taxon>
        <taxon>Ecdysozoa</taxon>
        <taxon>Nematoda</taxon>
        <taxon>Chromadorea</taxon>
        <taxon>Rhabditida</taxon>
        <taxon>Tylenchina</taxon>
        <taxon>Panagrolaimomorpha</taxon>
        <taxon>Panagrolaimoidea</taxon>
        <taxon>Panagrolaimidae</taxon>
        <taxon>Panagrolaimus</taxon>
    </lineage>
</organism>
<dbReference type="WBParaSite" id="ES5_v2.g9057.t1">
    <property type="protein sequence ID" value="ES5_v2.g9057.t1"/>
    <property type="gene ID" value="ES5_v2.g9057"/>
</dbReference>
<sequence length="224" mass="26143">MAGLNLVLAQGPNEASEIDFVQMIWDKSIAMICMLCQCFENSKEKCVEYFCEDFGEKTIGNFILHTLSKTFIEIDGKSNANDLIKREMKIVNNKTEKSKKLNQYQMLSWRDHKDVKDTSFIHCMLKKFAEQKNLILIHCSAGIGRPGTFATAAIAFEQFKKQHFQSMVKVLSSLRKQRCQAVQKAVQYFMIHMLLIECVERHLLVDMTEVKRKMRIEYIKITWR</sequence>
<evidence type="ECO:0000313" key="2">
    <source>
        <dbReference type="WBParaSite" id="ES5_v2.g9057.t1"/>
    </source>
</evidence>
<proteinExistence type="predicted"/>
<name>A0AC34GVV7_9BILA</name>
<reference evidence="2" key="1">
    <citation type="submission" date="2022-11" db="UniProtKB">
        <authorList>
            <consortium name="WormBaseParasite"/>
        </authorList>
    </citation>
    <scope>IDENTIFICATION</scope>
</reference>
<accession>A0AC34GVV7</accession>
<evidence type="ECO:0000313" key="1">
    <source>
        <dbReference type="Proteomes" id="UP000887579"/>
    </source>
</evidence>
<protein>
    <submittedName>
        <fullName evidence="2">Protein tyrosine phosphatase</fullName>
    </submittedName>
</protein>
<dbReference type="Proteomes" id="UP000887579">
    <property type="component" value="Unplaced"/>
</dbReference>